<feature type="coiled-coil region" evidence="1">
    <location>
        <begin position="729"/>
        <end position="756"/>
    </location>
</feature>
<dbReference type="GO" id="GO:0006139">
    <property type="term" value="P:nucleobase-containing compound metabolic process"/>
    <property type="evidence" value="ECO:0007669"/>
    <property type="project" value="InterPro"/>
</dbReference>
<dbReference type="InterPro" id="IPR002562">
    <property type="entry name" value="3'-5'_exonuclease_dom"/>
</dbReference>
<organism evidence="4 5">
    <name type="scientific">Anopheles culicifacies</name>
    <dbReference type="NCBI Taxonomy" id="139723"/>
    <lineage>
        <taxon>Eukaryota</taxon>
        <taxon>Metazoa</taxon>
        <taxon>Ecdysozoa</taxon>
        <taxon>Arthropoda</taxon>
        <taxon>Hexapoda</taxon>
        <taxon>Insecta</taxon>
        <taxon>Pterygota</taxon>
        <taxon>Neoptera</taxon>
        <taxon>Endopterygota</taxon>
        <taxon>Diptera</taxon>
        <taxon>Nematocera</taxon>
        <taxon>Culicoidea</taxon>
        <taxon>Culicidae</taxon>
        <taxon>Anophelinae</taxon>
        <taxon>Anopheles</taxon>
        <taxon>culicifacies species complex</taxon>
    </lineage>
</organism>
<proteinExistence type="predicted"/>
<dbReference type="EnsemblMetazoa" id="ACUA000626-RA">
    <property type="protein sequence ID" value="ACUA000626-PA"/>
    <property type="gene ID" value="ACUA000626"/>
</dbReference>
<sequence length="900" mass="99235">MKKFLAQYPALFEINGDFVHINSYQSSSQDDSSVSGKRDYIKEAKDYFKHKLLQYGKGTEVPIRSLLGHRSQASPQVRHISGQHIREFTEFLLKHPDTFQVIDNENVVLVGCEDEEEVPASERLHLPNSTIDTQATQQLLDSFAQVIEIKGPILVDQLFHMVTSNFPQEQWFHMFKNPSDLKTFLKLFSDCFHIQSNLVTLLQKPKLSDAHIRQAQDKLNLSNSTFGSSSTHSSYSLGNMTGTSAGSPQNSLQTFGGSGSIGFGSANGSSNTSRTASPKNMIGDFKLNEPVSVGLVGGNASAASNVASLAANSKSEPNSGFDSLLITNDFKMESLCPRNCPTVTSYAKPSLLPPKGTTNDTGTNTLVSSGGNVLESPNNGRTGVNERMANHQQTQQPTQQTVAAGVPNPKNQTLKQRINSLVIKTLAENLEKDKHSMSAIQTTTAQHNNAGNISTATGTGTAASTGGGQTGAMSPTPPAMGGNPVHSNNYFIGDTWKIKVLQNTRVISTVKESLFVTNAILKSALEEQAIVSFDCEGINLGVRGQITMVQLGTTRGEAFIFDIATCPDMVVEGGLKEILESEKVIKVIHDCRNDSVNLFNQFQILLRNVFDTQSAHAVLQFQDQGKQVYKVKNVSLNTLCEMYNATVNPMKDQLKNVYRRDQKYWARRPLTRDMLLYAAGDVLILINEQLYLNMATSIKPEYRELLSELCTEQILMLIRPVDVKMRKKQRKVRSEIQDLKVKLKSASKNIVLSNREIRLLRYMDLTEEEKEKLRVSYKVAKKLDKLENYDRDRCDQSDSDDECDITEQDYQSMDSVPSDNSLPGTGTGTAGSGTFSPKNSEPPSLTESMQLMDEILSNTTMDRMAKIDKLEAILSAATLLPNDQVIITRLARGISSAHGL</sequence>
<keyword evidence="1" id="KW-0175">Coiled coil</keyword>
<feature type="region of interest" description="Disordered" evidence="2">
    <location>
        <begin position="809"/>
        <end position="845"/>
    </location>
</feature>
<dbReference type="PANTHER" id="PTHR46814">
    <property type="entry name" value="EGALITARIAN, ISOFORM B"/>
    <property type="match status" value="1"/>
</dbReference>
<dbReference type="STRING" id="139723.A0A182LS60"/>
<feature type="compositionally biased region" description="Polar residues" evidence="2">
    <location>
        <begin position="809"/>
        <end position="823"/>
    </location>
</feature>
<feature type="compositionally biased region" description="Polar residues" evidence="2">
    <location>
        <begin position="835"/>
        <end position="845"/>
    </location>
</feature>
<dbReference type="SMART" id="SM00474">
    <property type="entry name" value="35EXOc"/>
    <property type="match status" value="1"/>
</dbReference>
<dbReference type="InterPro" id="IPR036397">
    <property type="entry name" value="RNaseH_sf"/>
</dbReference>
<dbReference type="Pfam" id="PF01612">
    <property type="entry name" value="DNA_pol_A_exo1"/>
    <property type="match status" value="1"/>
</dbReference>
<dbReference type="EMBL" id="AXCM01003834">
    <property type="status" value="NOT_ANNOTATED_CDS"/>
    <property type="molecule type" value="Genomic_DNA"/>
</dbReference>
<evidence type="ECO:0000313" key="5">
    <source>
        <dbReference type="Proteomes" id="UP000075883"/>
    </source>
</evidence>
<evidence type="ECO:0000256" key="1">
    <source>
        <dbReference type="SAM" id="Coils"/>
    </source>
</evidence>
<evidence type="ECO:0000259" key="3">
    <source>
        <dbReference type="SMART" id="SM00474"/>
    </source>
</evidence>
<dbReference type="Proteomes" id="UP000075883">
    <property type="component" value="Unassembled WGS sequence"/>
</dbReference>
<keyword evidence="5" id="KW-1185">Reference proteome</keyword>
<dbReference type="SUPFAM" id="SSF53098">
    <property type="entry name" value="Ribonuclease H-like"/>
    <property type="match status" value="1"/>
</dbReference>
<dbReference type="VEuPathDB" id="VectorBase:ACUA000626"/>
<feature type="domain" description="3'-5' exonuclease" evidence="3">
    <location>
        <begin position="507"/>
        <end position="699"/>
    </location>
</feature>
<feature type="region of interest" description="Disordered" evidence="2">
    <location>
        <begin position="351"/>
        <end position="410"/>
    </location>
</feature>
<dbReference type="Gene3D" id="3.30.420.10">
    <property type="entry name" value="Ribonuclease H-like superfamily/Ribonuclease H"/>
    <property type="match status" value="1"/>
</dbReference>
<evidence type="ECO:0000313" key="4">
    <source>
        <dbReference type="EnsemblMetazoa" id="ACUA000626-PA"/>
    </source>
</evidence>
<feature type="compositionally biased region" description="Low complexity" evidence="2">
    <location>
        <begin position="392"/>
        <end position="401"/>
    </location>
</feature>
<dbReference type="CDD" id="cd06148">
    <property type="entry name" value="Egl_like_exo"/>
    <property type="match status" value="1"/>
</dbReference>
<name>A0A182LS60_9DIPT</name>
<accession>A0A182LS60</accession>
<dbReference type="GO" id="GO:0008408">
    <property type="term" value="F:3'-5' exonuclease activity"/>
    <property type="evidence" value="ECO:0007669"/>
    <property type="project" value="InterPro"/>
</dbReference>
<dbReference type="Pfam" id="PF23713">
    <property type="entry name" value="WHD_Egal"/>
    <property type="match status" value="2"/>
</dbReference>
<reference evidence="5" key="1">
    <citation type="submission" date="2013-09" db="EMBL/GenBank/DDBJ databases">
        <title>The Genome Sequence of Anopheles culicifacies species A.</title>
        <authorList>
            <consortium name="The Broad Institute Genomics Platform"/>
            <person name="Neafsey D.E."/>
            <person name="Besansky N."/>
            <person name="Howell P."/>
            <person name="Walton C."/>
            <person name="Young S.K."/>
            <person name="Zeng Q."/>
            <person name="Gargeya S."/>
            <person name="Fitzgerald M."/>
            <person name="Haas B."/>
            <person name="Abouelleil A."/>
            <person name="Allen A.W."/>
            <person name="Alvarado L."/>
            <person name="Arachchi H.M."/>
            <person name="Berlin A.M."/>
            <person name="Chapman S.B."/>
            <person name="Gainer-Dewar J."/>
            <person name="Goldberg J."/>
            <person name="Griggs A."/>
            <person name="Gujja S."/>
            <person name="Hansen M."/>
            <person name="Howarth C."/>
            <person name="Imamovic A."/>
            <person name="Ireland A."/>
            <person name="Larimer J."/>
            <person name="McCowan C."/>
            <person name="Murphy C."/>
            <person name="Pearson M."/>
            <person name="Poon T.W."/>
            <person name="Priest M."/>
            <person name="Roberts A."/>
            <person name="Saif S."/>
            <person name="Shea T."/>
            <person name="Sisk P."/>
            <person name="Sykes S."/>
            <person name="Wortman J."/>
            <person name="Nusbaum C."/>
            <person name="Birren B."/>
        </authorList>
    </citation>
    <scope>NUCLEOTIDE SEQUENCE [LARGE SCALE GENOMIC DNA]</scope>
    <source>
        <strain evidence="5">A-37</strain>
    </source>
</reference>
<dbReference type="InterPro" id="IPR012337">
    <property type="entry name" value="RNaseH-like_sf"/>
</dbReference>
<dbReference type="InterPro" id="IPR056589">
    <property type="entry name" value="WH_Egal-1"/>
</dbReference>
<dbReference type="GO" id="GO:0003676">
    <property type="term" value="F:nucleic acid binding"/>
    <property type="evidence" value="ECO:0007669"/>
    <property type="project" value="InterPro"/>
</dbReference>
<feature type="compositionally biased region" description="Polar residues" evidence="2">
    <location>
        <begin position="356"/>
        <end position="382"/>
    </location>
</feature>
<reference evidence="4" key="2">
    <citation type="submission" date="2020-05" db="UniProtKB">
        <authorList>
            <consortium name="EnsemblMetazoa"/>
        </authorList>
    </citation>
    <scope>IDENTIFICATION</scope>
    <source>
        <strain evidence="4">A-37</strain>
    </source>
</reference>
<protein>
    <recommendedName>
        <fullName evidence="3">3'-5' exonuclease domain-containing protein</fullName>
    </recommendedName>
</protein>
<dbReference type="PANTHER" id="PTHR46814:SF1">
    <property type="entry name" value="EGALITARIAN, ISOFORM B"/>
    <property type="match status" value="1"/>
</dbReference>
<dbReference type="AlphaFoldDB" id="A0A182LS60"/>
<evidence type="ECO:0000256" key="2">
    <source>
        <dbReference type="SAM" id="MobiDB-lite"/>
    </source>
</evidence>